<proteinExistence type="predicted"/>
<accession>A0ABN2JKC4</accession>
<name>A0ABN2JKC4_9MICO</name>
<keyword evidence="4" id="KW-1185">Reference proteome</keyword>
<comment type="caution">
    <text evidence="3">The sequence shown here is derived from an EMBL/GenBank/DDBJ whole genome shotgun (WGS) entry which is preliminary data.</text>
</comment>
<reference evidence="3 4" key="1">
    <citation type="journal article" date="2019" name="Int. J. Syst. Evol. Microbiol.">
        <title>The Global Catalogue of Microorganisms (GCM) 10K type strain sequencing project: providing services to taxonomists for standard genome sequencing and annotation.</title>
        <authorList>
            <consortium name="The Broad Institute Genomics Platform"/>
            <consortium name="The Broad Institute Genome Sequencing Center for Infectious Disease"/>
            <person name="Wu L."/>
            <person name="Ma J."/>
        </authorList>
    </citation>
    <scope>NUCLEOTIDE SEQUENCE [LARGE SCALE GENOMIC DNA]</scope>
    <source>
        <strain evidence="3 4">JCM 15589</strain>
    </source>
</reference>
<evidence type="ECO:0008006" key="5">
    <source>
        <dbReference type="Google" id="ProtNLM"/>
    </source>
</evidence>
<evidence type="ECO:0000313" key="3">
    <source>
        <dbReference type="EMBL" id="GAA1729569.1"/>
    </source>
</evidence>
<gene>
    <name evidence="3" type="ORF">GCM10009809_26460</name>
</gene>
<keyword evidence="2" id="KW-0732">Signal</keyword>
<feature type="region of interest" description="Disordered" evidence="1">
    <location>
        <begin position="53"/>
        <end position="77"/>
    </location>
</feature>
<organism evidence="3 4">
    <name type="scientific">Isoptericola hypogeus</name>
    <dbReference type="NCBI Taxonomy" id="300179"/>
    <lineage>
        <taxon>Bacteria</taxon>
        <taxon>Bacillati</taxon>
        <taxon>Actinomycetota</taxon>
        <taxon>Actinomycetes</taxon>
        <taxon>Micrococcales</taxon>
        <taxon>Promicromonosporaceae</taxon>
        <taxon>Isoptericola</taxon>
    </lineage>
</organism>
<sequence length="336" mass="35537">MRLGALLLAGAFAMGSPLTGAHAATEAPAIAPANTDGESTWSRGDEADDEFIVGRKGDGTRRESDDGQSDEPQDKYLRADSVACNELADLDIVGPIVSAPGACPDGSLNVSITVPCEDGDYELAALWVQRVQPDGSYGDPEQLTEDQCVTPADLAAQARRAFATMKIPTPEATVQGGEPMLVNVRYPAYTTADAQDRDVTLLGVPVVIRAEPVEFAWDFDDPYSADGDTLVTTDPGRPWTEGDPAPDESWIGHTYSRLGTPGNDAGTAVDADGDVYRTGVSVSLTTTWQGRFRVQGTSTWTDIPGAITTTSTTEPATVTEARTRLVCDDTRGSTTC</sequence>
<dbReference type="EMBL" id="BAAAPM010000005">
    <property type="protein sequence ID" value="GAA1729569.1"/>
    <property type="molecule type" value="Genomic_DNA"/>
</dbReference>
<dbReference type="Proteomes" id="UP001501138">
    <property type="component" value="Unassembled WGS sequence"/>
</dbReference>
<evidence type="ECO:0000313" key="4">
    <source>
        <dbReference type="Proteomes" id="UP001501138"/>
    </source>
</evidence>
<evidence type="ECO:0000256" key="2">
    <source>
        <dbReference type="SAM" id="SignalP"/>
    </source>
</evidence>
<protein>
    <recommendedName>
        <fullName evidence="5">PKD domain-containing protein</fullName>
    </recommendedName>
</protein>
<evidence type="ECO:0000256" key="1">
    <source>
        <dbReference type="SAM" id="MobiDB-lite"/>
    </source>
</evidence>
<feature type="compositionally biased region" description="Basic and acidic residues" evidence="1">
    <location>
        <begin position="53"/>
        <end position="65"/>
    </location>
</feature>
<feature type="chain" id="PRO_5045823630" description="PKD domain-containing protein" evidence="2">
    <location>
        <begin position="24"/>
        <end position="336"/>
    </location>
</feature>
<feature type="signal peptide" evidence="2">
    <location>
        <begin position="1"/>
        <end position="23"/>
    </location>
</feature>